<dbReference type="SMART" id="SM00355">
    <property type="entry name" value="ZnF_C2H2"/>
    <property type="match status" value="4"/>
</dbReference>
<dbReference type="Proteomes" id="UP001054945">
    <property type="component" value="Unassembled WGS sequence"/>
</dbReference>
<evidence type="ECO:0000256" key="3">
    <source>
        <dbReference type="ARBA" id="ARBA00022737"/>
    </source>
</evidence>
<organism evidence="11 12">
    <name type="scientific">Caerostris extrusa</name>
    <name type="common">Bark spider</name>
    <name type="synonym">Caerostris bankana</name>
    <dbReference type="NCBI Taxonomy" id="172846"/>
    <lineage>
        <taxon>Eukaryota</taxon>
        <taxon>Metazoa</taxon>
        <taxon>Ecdysozoa</taxon>
        <taxon>Arthropoda</taxon>
        <taxon>Chelicerata</taxon>
        <taxon>Arachnida</taxon>
        <taxon>Araneae</taxon>
        <taxon>Araneomorphae</taxon>
        <taxon>Entelegynae</taxon>
        <taxon>Araneoidea</taxon>
        <taxon>Araneidae</taxon>
        <taxon>Caerostris</taxon>
    </lineage>
</organism>
<evidence type="ECO:0000256" key="9">
    <source>
        <dbReference type="PROSITE-ProRule" id="PRU00042"/>
    </source>
</evidence>
<sequence length="110" mass="13290">MYFCTLCPYSTPFQQQIESHQDSHSDNLDFTCAICQRKFSTRKDLEIHYRSHSKVFPCSVCNKVFNQKCNLKVHFRIHTGERPFHCNVCDKRFHRKQDMQKHSWTHQKKP</sequence>
<name>A0AAV4SWQ2_CAEEX</name>
<feature type="domain" description="C2H2-type" evidence="10">
    <location>
        <begin position="84"/>
        <end position="110"/>
    </location>
</feature>
<dbReference type="Pfam" id="PF00096">
    <property type="entry name" value="zf-C2H2"/>
    <property type="match status" value="2"/>
</dbReference>
<evidence type="ECO:0000256" key="7">
    <source>
        <dbReference type="ARBA" id="ARBA00023163"/>
    </source>
</evidence>
<gene>
    <name evidence="11" type="ORF">CEXT_183411</name>
</gene>
<feature type="domain" description="C2H2-type" evidence="10">
    <location>
        <begin position="30"/>
        <end position="57"/>
    </location>
</feature>
<keyword evidence="3" id="KW-0677">Repeat</keyword>
<dbReference type="FunFam" id="3.30.160.60:FF:000303">
    <property type="entry name" value="Zinc finger protein 41"/>
    <property type="match status" value="1"/>
</dbReference>
<dbReference type="AlphaFoldDB" id="A0AAV4SWQ2"/>
<feature type="domain" description="C2H2-type" evidence="10">
    <location>
        <begin position="56"/>
        <end position="83"/>
    </location>
</feature>
<evidence type="ECO:0000256" key="1">
    <source>
        <dbReference type="ARBA" id="ARBA00004123"/>
    </source>
</evidence>
<dbReference type="SUPFAM" id="SSF57667">
    <property type="entry name" value="beta-beta-alpha zinc fingers"/>
    <property type="match status" value="2"/>
</dbReference>
<accession>A0AAV4SWQ2</accession>
<evidence type="ECO:0000313" key="12">
    <source>
        <dbReference type="Proteomes" id="UP001054945"/>
    </source>
</evidence>
<dbReference type="GO" id="GO:0005634">
    <property type="term" value="C:nucleus"/>
    <property type="evidence" value="ECO:0007669"/>
    <property type="project" value="UniProtKB-SubCell"/>
</dbReference>
<dbReference type="InterPro" id="IPR013087">
    <property type="entry name" value="Znf_C2H2_type"/>
</dbReference>
<dbReference type="PANTHER" id="PTHR24394:SF29">
    <property type="entry name" value="MYONEURIN"/>
    <property type="match status" value="1"/>
</dbReference>
<keyword evidence="2" id="KW-0479">Metal-binding</keyword>
<evidence type="ECO:0000256" key="6">
    <source>
        <dbReference type="ARBA" id="ARBA00023015"/>
    </source>
</evidence>
<keyword evidence="6" id="KW-0805">Transcription regulation</keyword>
<keyword evidence="12" id="KW-1185">Reference proteome</keyword>
<evidence type="ECO:0000256" key="2">
    <source>
        <dbReference type="ARBA" id="ARBA00022723"/>
    </source>
</evidence>
<dbReference type="EMBL" id="BPLR01010358">
    <property type="protein sequence ID" value="GIY38803.1"/>
    <property type="molecule type" value="Genomic_DNA"/>
</dbReference>
<keyword evidence="8" id="KW-0539">Nucleus</keyword>
<dbReference type="Gene3D" id="3.30.160.60">
    <property type="entry name" value="Classic Zinc Finger"/>
    <property type="match status" value="3"/>
</dbReference>
<protein>
    <recommendedName>
        <fullName evidence="10">C2H2-type domain-containing protein</fullName>
    </recommendedName>
</protein>
<dbReference type="Pfam" id="PF13912">
    <property type="entry name" value="zf-C2H2_6"/>
    <property type="match status" value="1"/>
</dbReference>
<comment type="caution">
    <text evidence="11">The sequence shown here is derived from an EMBL/GenBank/DDBJ whole genome shotgun (WGS) entry which is preliminary data.</text>
</comment>
<dbReference type="FunFam" id="3.30.160.60:FF:001289">
    <property type="entry name" value="Zinc finger protein 574"/>
    <property type="match status" value="1"/>
</dbReference>
<evidence type="ECO:0000256" key="5">
    <source>
        <dbReference type="ARBA" id="ARBA00022833"/>
    </source>
</evidence>
<proteinExistence type="predicted"/>
<evidence type="ECO:0000256" key="4">
    <source>
        <dbReference type="ARBA" id="ARBA00022771"/>
    </source>
</evidence>
<dbReference type="PROSITE" id="PS00028">
    <property type="entry name" value="ZINC_FINGER_C2H2_1"/>
    <property type="match status" value="2"/>
</dbReference>
<evidence type="ECO:0000256" key="8">
    <source>
        <dbReference type="ARBA" id="ARBA00023242"/>
    </source>
</evidence>
<keyword evidence="4 9" id="KW-0863">Zinc-finger</keyword>
<dbReference type="GO" id="GO:0000981">
    <property type="term" value="F:DNA-binding transcription factor activity, RNA polymerase II-specific"/>
    <property type="evidence" value="ECO:0007669"/>
    <property type="project" value="TreeGrafter"/>
</dbReference>
<dbReference type="GO" id="GO:0008270">
    <property type="term" value="F:zinc ion binding"/>
    <property type="evidence" value="ECO:0007669"/>
    <property type="project" value="UniProtKB-KW"/>
</dbReference>
<comment type="subcellular location">
    <subcellularLocation>
        <location evidence="1">Nucleus</location>
    </subcellularLocation>
</comment>
<reference evidence="11 12" key="1">
    <citation type="submission" date="2021-06" db="EMBL/GenBank/DDBJ databases">
        <title>Caerostris extrusa draft genome.</title>
        <authorList>
            <person name="Kono N."/>
            <person name="Arakawa K."/>
        </authorList>
    </citation>
    <scope>NUCLEOTIDE SEQUENCE [LARGE SCALE GENOMIC DNA]</scope>
</reference>
<evidence type="ECO:0000313" key="11">
    <source>
        <dbReference type="EMBL" id="GIY38803.1"/>
    </source>
</evidence>
<evidence type="ECO:0000259" key="10">
    <source>
        <dbReference type="PROSITE" id="PS50157"/>
    </source>
</evidence>
<dbReference type="PANTHER" id="PTHR24394">
    <property type="entry name" value="ZINC FINGER PROTEIN"/>
    <property type="match status" value="1"/>
</dbReference>
<dbReference type="InterPro" id="IPR036236">
    <property type="entry name" value="Znf_C2H2_sf"/>
</dbReference>
<keyword evidence="5" id="KW-0862">Zinc</keyword>
<keyword evidence="7" id="KW-0804">Transcription</keyword>
<dbReference type="GO" id="GO:1990837">
    <property type="term" value="F:sequence-specific double-stranded DNA binding"/>
    <property type="evidence" value="ECO:0007669"/>
    <property type="project" value="UniProtKB-ARBA"/>
</dbReference>
<dbReference type="PROSITE" id="PS50157">
    <property type="entry name" value="ZINC_FINGER_C2H2_2"/>
    <property type="match status" value="3"/>
</dbReference>